<keyword evidence="1" id="KW-0677">Repeat</keyword>
<evidence type="ECO:0000256" key="3">
    <source>
        <dbReference type="PROSITE-ProRule" id="PRU00023"/>
    </source>
</evidence>
<evidence type="ECO:0000256" key="2">
    <source>
        <dbReference type="ARBA" id="ARBA00023043"/>
    </source>
</evidence>
<dbReference type="EMBL" id="MCGN01000002">
    <property type="protein sequence ID" value="ORZ00372.1"/>
    <property type="molecule type" value="Genomic_DNA"/>
</dbReference>
<evidence type="ECO:0000256" key="1">
    <source>
        <dbReference type="ARBA" id="ARBA00022737"/>
    </source>
</evidence>
<dbReference type="InParanoid" id="A0A1X2HM62"/>
<keyword evidence="2 3" id="KW-0040">ANK repeat</keyword>
<feature type="repeat" description="ANK" evidence="3">
    <location>
        <begin position="45"/>
        <end position="77"/>
    </location>
</feature>
<dbReference type="Gene3D" id="1.25.40.20">
    <property type="entry name" value="Ankyrin repeat-containing domain"/>
    <property type="match status" value="2"/>
</dbReference>
<dbReference type="Pfam" id="PF12796">
    <property type="entry name" value="Ank_2"/>
    <property type="match status" value="2"/>
</dbReference>
<feature type="non-terminal residue" evidence="4">
    <location>
        <position position="243"/>
    </location>
</feature>
<dbReference type="OMA" id="ANQPACV"/>
<name>A0A1X2HM62_SYNRA</name>
<reference evidence="4 5" key="1">
    <citation type="submission" date="2016-07" db="EMBL/GenBank/DDBJ databases">
        <title>Pervasive Adenine N6-methylation of Active Genes in Fungi.</title>
        <authorList>
            <consortium name="DOE Joint Genome Institute"/>
            <person name="Mondo S.J."/>
            <person name="Dannebaum R.O."/>
            <person name="Kuo R.C."/>
            <person name="Labutti K."/>
            <person name="Haridas S."/>
            <person name="Kuo A."/>
            <person name="Salamov A."/>
            <person name="Ahrendt S.R."/>
            <person name="Lipzen A."/>
            <person name="Sullivan W."/>
            <person name="Andreopoulos W.B."/>
            <person name="Clum A."/>
            <person name="Lindquist E."/>
            <person name="Daum C."/>
            <person name="Ramamoorthy G.K."/>
            <person name="Gryganskyi A."/>
            <person name="Culley D."/>
            <person name="Magnuson J.K."/>
            <person name="James T.Y."/>
            <person name="O'Malley M.A."/>
            <person name="Stajich J.E."/>
            <person name="Spatafora J.W."/>
            <person name="Visel A."/>
            <person name="Grigoriev I.V."/>
        </authorList>
    </citation>
    <scope>NUCLEOTIDE SEQUENCE [LARGE SCALE GENOMIC DNA]</scope>
    <source>
        <strain evidence="4 5">NRRL 2496</strain>
    </source>
</reference>
<feature type="non-terminal residue" evidence="4">
    <location>
        <position position="1"/>
    </location>
</feature>
<gene>
    <name evidence="4" type="ORF">BCR43DRAFT_421323</name>
</gene>
<dbReference type="STRING" id="13706.A0A1X2HM62"/>
<accession>A0A1X2HM62</accession>
<dbReference type="PANTHER" id="PTHR24173:SF74">
    <property type="entry name" value="ANKYRIN REPEAT DOMAIN-CONTAINING PROTEIN 16"/>
    <property type="match status" value="1"/>
</dbReference>
<dbReference type="PROSITE" id="PS50297">
    <property type="entry name" value="ANK_REP_REGION"/>
    <property type="match status" value="1"/>
</dbReference>
<dbReference type="InterPro" id="IPR036770">
    <property type="entry name" value="Ankyrin_rpt-contain_sf"/>
</dbReference>
<dbReference type="AlphaFoldDB" id="A0A1X2HM62"/>
<evidence type="ECO:0000313" key="4">
    <source>
        <dbReference type="EMBL" id="ORZ00372.1"/>
    </source>
</evidence>
<dbReference type="SUPFAM" id="SSF48403">
    <property type="entry name" value="Ankyrin repeat"/>
    <property type="match status" value="1"/>
</dbReference>
<keyword evidence="5" id="KW-1185">Reference proteome</keyword>
<dbReference type="OrthoDB" id="341259at2759"/>
<sequence>IDVNATHGSDRSTALHVAAAVGFEAGLERLLSHPSLHSIDIRDSRGHTALHRAVLANQPACVRVLIRSGARVDLPNQDDRLPLQTAVRHRAIDCVHILLSPDLARPPMSGLLRDAVMGGSSAILKVLLGFSDATISSELINLAVFWNRIECLQVLLSRQNRPQLCLFDYDNSPLYTAVQHRKIDMVRLLRSHRANPCRPDGSNPSLIYAAAHGFLDMIPLLYTRSTTPATVREAILLSDAIGM</sequence>
<dbReference type="SMART" id="SM00248">
    <property type="entry name" value="ANK"/>
    <property type="match status" value="5"/>
</dbReference>
<protein>
    <submittedName>
        <fullName evidence="4">Ankyrin repeat-containing domain protein</fullName>
    </submittedName>
</protein>
<organism evidence="4 5">
    <name type="scientific">Syncephalastrum racemosum</name>
    <name type="common">Filamentous fungus</name>
    <dbReference type="NCBI Taxonomy" id="13706"/>
    <lineage>
        <taxon>Eukaryota</taxon>
        <taxon>Fungi</taxon>
        <taxon>Fungi incertae sedis</taxon>
        <taxon>Mucoromycota</taxon>
        <taxon>Mucoromycotina</taxon>
        <taxon>Mucoromycetes</taxon>
        <taxon>Mucorales</taxon>
        <taxon>Syncephalastraceae</taxon>
        <taxon>Syncephalastrum</taxon>
    </lineage>
</organism>
<dbReference type="PANTHER" id="PTHR24173">
    <property type="entry name" value="ANKYRIN REPEAT CONTAINING"/>
    <property type="match status" value="1"/>
</dbReference>
<dbReference type="PROSITE" id="PS50088">
    <property type="entry name" value="ANK_REPEAT"/>
    <property type="match status" value="1"/>
</dbReference>
<dbReference type="Proteomes" id="UP000242180">
    <property type="component" value="Unassembled WGS sequence"/>
</dbReference>
<comment type="caution">
    <text evidence="4">The sequence shown here is derived from an EMBL/GenBank/DDBJ whole genome shotgun (WGS) entry which is preliminary data.</text>
</comment>
<proteinExistence type="predicted"/>
<evidence type="ECO:0000313" key="5">
    <source>
        <dbReference type="Proteomes" id="UP000242180"/>
    </source>
</evidence>
<dbReference type="InterPro" id="IPR002110">
    <property type="entry name" value="Ankyrin_rpt"/>
</dbReference>